<proteinExistence type="predicted"/>
<comment type="caution">
    <text evidence="1">The sequence shown here is derived from an EMBL/GenBank/DDBJ whole genome shotgun (WGS) entry which is preliminary data.</text>
</comment>
<name>S8BTK5_9LAMI</name>
<dbReference type="Proteomes" id="UP000015453">
    <property type="component" value="Unassembled WGS sequence"/>
</dbReference>
<reference evidence="1 2" key="1">
    <citation type="journal article" date="2013" name="BMC Genomics">
        <title>The miniature genome of a carnivorous plant Genlisea aurea contains a low number of genes and short non-coding sequences.</title>
        <authorList>
            <person name="Leushkin E.V."/>
            <person name="Sutormin R.A."/>
            <person name="Nabieva E.R."/>
            <person name="Penin A.A."/>
            <person name="Kondrashov A.S."/>
            <person name="Logacheva M.D."/>
        </authorList>
    </citation>
    <scope>NUCLEOTIDE SEQUENCE [LARGE SCALE GENOMIC DNA]</scope>
</reference>
<feature type="non-terminal residue" evidence="1">
    <location>
        <position position="1"/>
    </location>
</feature>
<dbReference type="AlphaFoldDB" id="S8BTK5"/>
<accession>S8BTK5</accession>
<keyword evidence="2" id="KW-1185">Reference proteome</keyword>
<evidence type="ECO:0000313" key="2">
    <source>
        <dbReference type="Proteomes" id="UP000015453"/>
    </source>
</evidence>
<dbReference type="EMBL" id="AUSU01009738">
    <property type="protein sequence ID" value="EPS57890.1"/>
    <property type="molecule type" value="Genomic_DNA"/>
</dbReference>
<protein>
    <submittedName>
        <fullName evidence="1">Uncharacterized protein</fullName>
    </submittedName>
</protein>
<sequence>SSWLVYSPLQYKLGLSARRLESQKNQASYFHQFSGSEDFSCLKRKGLTSSVAWRCKRKVHSLVRATGATFGDSDNASTGPF</sequence>
<organism evidence="1 2">
    <name type="scientific">Genlisea aurea</name>
    <dbReference type="NCBI Taxonomy" id="192259"/>
    <lineage>
        <taxon>Eukaryota</taxon>
        <taxon>Viridiplantae</taxon>
        <taxon>Streptophyta</taxon>
        <taxon>Embryophyta</taxon>
        <taxon>Tracheophyta</taxon>
        <taxon>Spermatophyta</taxon>
        <taxon>Magnoliopsida</taxon>
        <taxon>eudicotyledons</taxon>
        <taxon>Gunneridae</taxon>
        <taxon>Pentapetalae</taxon>
        <taxon>asterids</taxon>
        <taxon>lamiids</taxon>
        <taxon>Lamiales</taxon>
        <taxon>Lentibulariaceae</taxon>
        <taxon>Genlisea</taxon>
    </lineage>
</organism>
<feature type="non-terminal residue" evidence="1">
    <location>
        <position position="81"/>
    </location>
</feature>
<evidence type="ECO:0000313" key="1">
    <source>
        <dbReference type="EMBL" id="EPS57890.1"/>
    </source>
</evidence>
<gene>
    <name evidence="1" type="ORF">M569_16928</name>
</gene>